<gene>
    <name evidence="2" type="ORF">ETD85_09280</name>
</gene>
<organism evidence="2 3">
    <name type="scientific">Nonomuraea zeae</name>
    <dbReference type="NCBI Taxonomy" id="1642303"/>
    <lineage>
        <taxon>Bacteria</taxon>
        <taxon>Bacillati</taxon>
        <taxon>Actinomycetota</taxon>
        <taxon>Actinomycetes</taxon>
        <taxon>Streptosporangiales</taxon>
        <taxon>Streptosporangiaceae</taxon>
        <taxon>Nonomuraea</taxon>
    </lineage>
</organism>
<evidence type="ECO:0000256" key="1">
    <source>
        <dbReference type="PIRSR" id="PIRSR607822-1"/>
    </source>
</evidence>
<dbReference type="CDD" id="cd04793">
    <property type="entry name" value="LanC"/>
    <property type="match status" value="1"/>
</dbReference>
<dbReference type="PRINTS" id="PR01950">
    <property type="entry name" value="LANCSUPER"/>
</dbReference>
<sequence>MTHTEQSARPRGGVDAGTRARAAAAVAELAERLADPSFVAEHATARDNTRPLPDGTRMPIWHPTSITDGYPALALLYGELAHTDIAYRWVAHEYLTHAAAEVAQAHASGLYTGYVALAFAASRARRRPGEYAKILKSVDEHLAAWVPAQLRPEWERIEAGRAGTPFVAYDIISGVTGVGRYLLDRPAPAARLTLVEILSYLVALTKPFAGEHAALPGWWVSHTPNSESVDGYGGHGNLGLAHGVPGPLALLALAWQEGVRVPGHDEAMVRIVDWMLDWHRIDEGGAYWPSFVQREELAVCPADLSRGRSAWCYGVPGAARALQLAGMALDRPEWHRFAVEALRGTLTLPDERHGPQDAGLCHGWAGLLHLTRMVARDADDAELAGTADRLADRALDLYDPQAPFGFRGATLHAGETVDLPGFLEGAAGIALALHAYAGDRPAESGWDAALLVR</sequence>
<dbReference type="SMART" id="SM01260">
    <property type="entry name" value="LANC_like"/>
    <property type="match status" value="1"/>
</dbReference>
<dbReference type="InterPro" id="IPR033889">
    <property type="entry name" value="LanC"/>
</dbReference>
<dbReference type="EMBL" id="VCKX01000020">
    <property type="protein sequence ID" value="TMR36934.1"/>
    <property type="molecule type" value="Genomic_DNA"/>
</dbReference>
<dbReference type="GO" id="GO:0046872">
    <property type="term" value="F:metal ion binding"/>
    <property type="evidence" value="ECO:0007669"/>
    <property type="project" value="UniProtKB-KW"/>
</dbReference>
<proteinExistence type="predicted"/>
<dbReference type="Pfam" id="PF05147">
    <property type="entry name" value="LANC_like"/>
    <property type="match status" value="1"/>
</dbReference>
<reference evidence="2 3" key="1">
    <citation type="submission" date="2019-05" db="EMBL/GenBank/DDBJ databases">
        <title>Draft genome sequence of Nonomuraea zeae DSM 100528.</title>
        <authorList>
            <person name="Saricaoglu S."/>
            <person name="Isik K."/>
        </authorList>
    </citation>
    <scope>NUCLEOTIDE SEQUENCE [LARGE SCALE GENOMIC DNA]</scope>
    <source>
        <strain evidence="2 3">DSM 100528</strain>
    </source>
</reference>
<keyword evidence="3" id="KW-1185">Reference proteome</keyword>
<feature type="binding site" evidence="1">
    <location>
        <position position="362"/>
    </location>
    <ligand>
        <name>Zn(2+)</name>
        <dbReference type="ChEBI" id="CHEBI:29105"/>
    </ligand>
</feature>
<feature type="binding site" evidence="1">
    <location>
        <position position="312"/>
    </location>
    <ligand>
        <name>Zn(2+)</name>
        <dbReference type="ChEBI" id="CHEBI:29105"/>
    </ligand>
</feature>
<keyword evidence="1" id="KW-0862">Zinc</keyword>
<evidence type="ECO:0000313" key="3">
    <source>
        <dbReference type="Proteomes" id="UP000306628"/>
    </source>
</evidence>
<dbReference type="SUPFAM" id="SSF158745">
    <property type="entry name" value="LanC-like"/>
    <property type="match status" value="1"/>
</dbReference>
<accession>A0A5S4GWT5</accession>
<keyword evidence="1" id="KW-0479">Metal-binding</keyword>
<dbReference type="AlphaFoldDB" id="A0A5S4GWT5"/>
<evidence type="ECO:0000313" key="2">
    <source>
        <dbReference type="EMBL" id="TMR36934.1"/>
    </source>
</evidence>
<dbReference type="RefSeq" id="WP_138689214.1">
    <property type="nucleotide sequence ID" value="NZ_JBHSAZ010000044.1"/>
</dbReference>
<dbReference type="Proteomes" id="UP000306628">
    <property type="component" value="Unassembled WGS sequence"/>
</dbReference>
<dbReference type="OrthoDB" id="1882482at2"/>
<dbReference type="PRINTS" id="PR01955">
    <property type="entry name" value="LANCFRANKIA"/>
</dbReference>
<comment type="caution">
    <text evidence="2">The sequence shown here is derived from an EMBL/GenBank/DDBJ whole genome shotgun (WGS) entry which is preliminary data.</text>
</comment>
<protein>
    <submittedName>
        <fullName evidence="2">Lanthionine synthetase</fullName>
    </submittedName>
</protein>
<feature type="binding site" evidence="1">
    <location>
        <position position="361"/>
    </location>
    <ligand>
        <name>Zn(2+)</name>
        <dbReference type="ChEBI" id="CHEBI:29105"/>
    </ligand>
</feature>
<dbReference type="Gene3D" id="1.50.10.20">
    <property type="match status" value="1"/>
</dbReference>
<name>A0A5S4GWT5_9ACTN</name>
<dbReference type="InterPro" id="IPR007822">
    <property type="entry name" value="LANC-like"/>
</dbReference>
<dbReference type="GO" id="GO:0031179">
    <property type="term" value="P:peptide modification"/>
    <property type="evidence" value="ECO:0007669"/>
    <property type="project" value="InterPro"/>
</dbReference>